<accession>A0ABX2TIB8</accession>
<feature type="compositionally biased region" description="Low complexity" evidence="1">
    <location>
        <begin position="257"/>
        <end position="276"/>
    </location>
</feature>
<evidence type="ECO:0000256" key="2">
    <source>
        <dbReference type="SAM" id="Phobius"/>
    </source>
</evidence>
<feature type="compositionally biased region" description="Polar residues" evidence="1">
    <location>
        <begin position="158"/>
        <end position="177"/>
    </location>
</feature>
<feature type="compositionally biased region" description="Low complexity" evidence="1">
    <location>
        <begin position="124"/>
        <end position="134"/>
    </location>
</feature>
<evidence type="ECO:0000256" key="1">
    <source>
        <dbReference type="SAM" id="MobiDB-lite"/>
    </source>
</evidence>
<feature type="compositionally biased region" description="Basic and acidic residues" evidence="1">
    <location>
        <begin position="135"/>
        <end position="151"/>
    </location>
</feature>
<name>A0ABX2TIB8_9PROT</name>
<feature type="transmembrane region" description="Helical" evidence="2">
    <location>
        <begin position="280"/>
        <end position="302"/>
    </location>
</feature>
<feature type="compositionally biased region" description="Polar residues" evidence="1">
    <location>
        <begin position="102"/>
        <end position="113"/>
    </location>
</feature>
<protein>
    <recommendedName>
        <fullName evidence="5">DUF2491 domain-containing protein</fullName>
    </recommendedName>
</protein>
<feature type="compositionally biased region" description="Pro residues" evidence="1">
    <location>
        <begin position="180"/>
        <end position="189"/>
    </location>
</feature>
<keyword evidence="2" id="KW-0472">Membrane</keyword>
<evidence type="ECO:0008006" key="5">
    <source>
        <dbReference type="Google" id="ProtNLM"/>
    </source>
</evidence>
<feature type="region of interest" description="Disordered" evidence="1">
    <location>
        <begin position="45"/>
        <end position="189"/>
    </location>
</feature>
<organism evidence="3 4">
    <name type="scientific">Azospirillum oleiclasticum</name>
    <dbReference type="NCBI Taxonomy" id="2735135"/>
    <lineage>
        <taxon>Bacteria</taxon>
        <taxon>Pseudomonadati</taxon>
        <taxon>Pseudomonadota</taxon>
        <taxon>Alphaproteobacteria</taxon>
        <taxon>Rhodospirillales</taxon>
        <taxon>Azospirillaceae</taxon>
        <taxon>Azospirillum</taxon>
    </lineage>
</organism>
<keyword evidence="2" id="KW-1133">Transmembrane helix</keyword>
<keyword evidence="4" id="KW-1185">Reference proteome</keyword>
<feature type="region of interest" description="Disordered" evidence="1">
    <location>
        <begin position="257"/>
        <end position="278"/>
    </location>
</feature>
<dbReference type="EMBL" id="JABFDB010000035">
    <property type="protein sequence ID" value="NYZ24089.1"/>
    <property type="molecule type" value="Genomic_DNA"/>
</dbReference>
<keyword evidence="2" id="KW-0812">Transmembrane</keyword>
<proteinExistence type="predicted"/>
<evidence type="ECO:0000313" key="4">
    <source>
        <dbReference type="Proteomes" id="UP000584642"/>
    </source>
</evidence>
<dbReference type="Proteomes" id="UP000584642">
    <property type="component" value="Unassembled WGS sequence"/>
</dbReference>
<dbReference type="RefSeq" id="WP_180285866.1">
    <property type="nucleotide sequence ID" value="NZ_JABFDB010000035.1"/>
</dbReference>
<reference evidence="3 4" key="1">
    <citation type="submission" date="2020-05" db="EMBL/GenBank/DDBJ databases">
        <title>Azospirillum oleiclasticum sp. nov, a nitrogen-fixing and heavy crude oil-emulsifying bacterium isolated from the crude oil of Yumen Oilfield.</title>
        <authorList>
            <person name="Wu D."/>
            <person name="Cai M."/>
            <person name="Zhang X."/>
        </authorList>
    </citation>
    <scope>NUCLEOTIDE SEQUENCE [LARGE SCALE GENOMIC DNA]</scope>
    <source>
        <strain evidence="3 4">ROY-1-1-2</strain>
    </source>
</reference>
<sequence length="524" mass="55014">MLSARLPLPIARVLRVALVAALTITSGPVVPAVLGGAVTIAAAGDAEARSRSSGGYSRPSSSVRTPSVSSSSSSRSSGGYSRPSADRTPSVASPRPSAPSSFDRNVSRQSGYDSLQDYRRDQQRSSAPPAAPAQAERERTPSSGTSRRDDGWSWNWGRASSSGRTPSVASRPVQPSTALPVPPPGYQPPPYAGRMPSRYGVTDALMWWFLLDSIGDVASAYALSNAARSHPDDYRAFRADAERVAAENPQVRDQLARADAAVAEAPAAPSQDAPAGSSGGGWGLGIVLLILIVGGGIGYMVFIRRNRGPRSDARGDASASAPAGASRRFRVGMPVQVDPTPFLLAGDAVKVTAPDAASGSATVKAVGVLRFGGVDANRLYVDEDRFFEVYVGAGGALEGCRWFTLIDEVTPSREDWPVWLDPNEGMLHYHAFETQDGVLYERAWGPAAGSAPPREYPETIAAGGGAGPVERKHTAMLYRRGTGLADPAPATEYLLVDVVENAATRTASVRLYAGIDINPATLAL</sequence>
<feature type="compositionally biased region" description="Low complexity" evidence="1">
    <location>
        <begin position="51"/>
        <end position="101"/>
    </location>
</feature>
<gene>
    <name evidence="3" type="ORF">HND93_30670</name>
</gene>
<evidence type="ECO:0000313" key="3">
    <source>
        <dbReference type="EMBL" id="NYZ24089.1"/>
    </source>
</evidence>
<comment type="caution">
    <text evidence="3">The sequence shown here is derived from an EMBL/GenBank/DDBJ whole genome shotgun (WGS) entry which is preliminary data.</text>
</comment>